<reference evidence="2 3" key="1">
    <citation type="journal article" date="2015" name="Proc. Natl. Acad. Sci. U.S.A.">
        <title>The resurrection genome of Boea hygrometrica: A blueprint for survival of dehydration.</title>
        <authorList>
            <person name="Xiao L."/>
            <person name="Yang G."/>
            <person name="Zhang L."/>
            <person name="Yang X."/>
            <person name="Zhao S."/>
            <person name="Ji Z."/>
            <person name="Zhou Q."/>
            <person name="Hu M."/>
            <person name="Wang Y."/>
            <person name="Chen M."/>
            <person name="Xu Y."/>
            <person name="Jin H."/>
            <person name="Xiao X."/>
            <person name="Hu G."/>
            <person name="Bao F."/>
            <person name="Hu Y."/>
            <person name="Wan P."/>
            <person name="Li L."/>
            <person name="Deng X."/>
            <person name="Kuang T."/>
            <person name="Xiang C."/>
            <person name="Zhu J.K."/>
            <person name="Oliver M.J."/>
            <person name="He Y."/>
        </authorList>
    </citation>
    <scope>NUCLEOTIDE SEQUENCE [LARGE SCALE GENOMIC DNA]</scope>
    <source>
        <strain evidence="3">cv. XS01</strain>
    </source>
</reference>
<dbReference type="Proteomes" id="UP000250235">
    <property type="component" value="Unassembled WGS sequence"/>
</dbReference>
<protein>
    <submittedName>
        <fullName evidence="2">Uncharacterized protein</fullName>
    </submittedName>
</protein>
<dbReference type="AlphaFoldDB" id="A0A2Z7A675"/>
<feature type="region of interest" description="Disordered" evidence="1">
    <location>
        <begin position="58"/>
        <end position="81"/>
    </location>
</feature>
<evidence type="ECO:0000313" key="3">
    <source>
        <dbReference type="Proteomes" id="UP000250235"/>
    </source>
</evidence>
<gene>
    <name evidence="2" type="ORF">F511_18449</name>
</gene>
<accession>A0A2Z7A675</accession>
<dbReference type="EMBL" id="KV018459">
    <property type="protein sequence ID" value="KZV17108.1"/>
    <property type="molecule type" value="Genomic_DNA"/>
</dbReference>
<keyword evidence="3" id="KW-1185">Reference proteome</keyword>
<sequence length="81" mass="9340">MYIVGSSLLHSRNHLATVRSAKPFTVTCTDEKHRSKPMYTTQNMNTIYCWHQICSTREKRTQSSKIGPAQSLNNRETTTQH</sequence>
<name>A0A2Z7A675_9LAMI</name>
<feature type="compositionally biased region" description="Polar residues" evidence="1">
    <location>
        <begin position="70"/>
        <end position="81"/>
    </location>
</feature>
<proteinExistence type="predicted"/>
<evidence type="ECO:0000313" key="2">
    <source>
        <dbReference type="EMBL" id="KZV17108.1"/>
    </source>
</evidence>
<evidence type="ECO:0000256" key="1">
    <source>
        <dbReference type="SAM" id="MobiDB-lite"/>
    </source>
</evidence>
<organism evidence="2 3">
    <name type="scientific">Dorcoceras hygrometricum</name>
    <dbReference type="NCBI Taxonomy" id="472368"/>
    <lineage>
        <taxon>Eukaryota</taxon>
        <taxon>Viridiplantae</taxon>
        <taxon>Streptophyta</taxon>
        <taxon>Embryophyta</taxon>
        <taxon>Tracheophyta</taxon>
        <taxon>Spermatophyta</taxon>
        <taxon>Magnoliopsida</taxon>
        <taxon>eudicotyledons</taxon>
        <taxon>Gunneridae</taxon>
        <taxon>Pentapetalae</taxon>
        <taxon>asterids</taxon>
        <taxon>lamiids</taxon>
        <taxon>Lamiales</taxon>
        <taxon>Gesneriaceae</taxon>
        <taxon>Didymocarpoideae</taxon>
        <taxon>Trichosporeae</taxon>
        <taxon>Loxocarpinae</taxon>
        <taxon>Dorcoceras</taxon>
    </lineage>
</organism>